<proteinExistence type="inferred from homology"/>
<evidence type="ECO:0000256" key="8">
    <source>
        <dbReference type="ARBA" id="ARBA00023180"/>
    </source>
</evidence>
<dbReference type="PANTHER" id="PTHR12137:SF54">
    <property type="entry name" value="CARBOHYDRATE SULFOTRANSFERASE"/>
    <property type="match status" value="1"/>
</dbReference>
<gene>
    <name evidence="10" type="ORF">CVLEPA_LOCUS23897</name>
</gene>
<reference evidence="10 11" key="1">
    <citation type="submission" date="2024-02" db="EMBL/GenBank/DDBJ databases">
        <authorList>
            <person name="Daric V."/>
            <person name="Darras S."/>
        </authorList>
    </citation>
    <scope>NUCLEOTIDE SEQUENCE [LARGE SCALE GENOMIC DNA]</scope>
</reference>
<evidence type="ECO:0000256" key="2">
    <source>
        <dbReference type="ARBA" id="ARBA00006339"/>
    </source>
</evidence>
<name>A0ABP0GHU9_CLALP</name>
<keyword evidence="4" id="KW-0812">Transmembrane</keyword>
<dbReference type="Pfam" id="PF03567">
    <property type="entry name" value="Sulfotransfer_2"/>
    <property type="match status" value="1"/>
</dbReference>
<comment type="caution">
    <text evidence="10">The sequence shown here is derived from an EMBL/GenBank/DDBJ whole genome shotgun (WGS) entry which is preliminary data.</text>
</comment>
<dbReference type="Proteomes" id="UP001642483">
    <property type="component" value="Unassembled WGS sequence"/>
</dbReference>
<keyword evidence="5" id="KW-1133">Transmembrane helix</keyword>
<organism evidence="10 11">
    <name type="scientific">Clavelina lepadiformis</name>
    <name type="common">Light-bulb sea squirt</name>
    <name type="synonym">Ascidia lepadiformis</name>
    <dbReference type="NCBI Taxonomy" id="159417"/>
    <lineage>
        <taxon>Eukaryota</taxon>
        <taxon>Metazoa</taxon>
        <taxon>Chordata</taxon>
        <taxon>Tunicata</taxon>
        <taxon>Ascidiacea</taxon>
        <taxon>Aplousobranchia</taxon>
        <taxon>Clavelinidae</taxon>
        <taxon>Clavelina</taxon>
    </lineage>
</organism>
<evidence type="ECO:0000256" key="6">
    <source>
        <dbReference type="ARBA" id="ARBA00023034"/>
    </source>
</evidence>
<keyword evidence="9" id="KW-0119">Carbohydrate metabolism</keyword>
<evidence type="ECO:0000256" key="3">
    <source>
        <dbReference type="ARBA" id="ARBA00022679"/>
    </source>
</evidence>
<evidence type="ECO:0000256" key="7">
    <source>
        <dbReference type="ARBA" id="ARBA00023136"/>
    </source>
</evidence>
<evidence type="ECO:0000256" key="4">
    <source>
        <dbReference type="ARBA" id="ARBA00022692"/>
    </source>
</evidence>
<keyword evidence="9" id="KW-0735">Signal-anchor</keyword>
<sequence>MAFKVLKAVIFLTFAVILVSWFCSSSFLIQKPTNHSKRVATDYYPLRLNDSTSLRAPKGSFIEDSNSFMRRMEERMSRRRLHVQKICKAKGYSDEVSLIRNRVTYLEKFKVLFCQNPKTGITNMKKLFNKLANYEQDLKVPLEKLYQFDRPKVFNLLSKPDVLKLTVVREPFERILSAYRARIYVAEPWKKPFINYIHRSFGTNSSGPTTFSDFVSYLVNEDPSEPEIKGNLEKINFNYHWKKYRELCQPCAIDYDVIAHLETIEEDSRYFLQLIGAPPNITLAGAYKSTPNLGKIKSYFTSVLPRENLERLYGKFEDDYLLFNYSRPTDFF</sequence>
<protein>
    <recommendedName>
        <fullName evidence="9">Carbohydrate sulfotransferase</fullName>
        <ecNumber evidence="9">2.8.2.-</ecNumber>
    </recommendedName>
</protein>
<evidence type="ECO:0000256" key="1">
    <source>
        <dbReference type="ARBA" id="ARBA00004323"/>
    </source>
</evidence>
<keyword evidence="7" id="KW-0472">Membrane</keyword>
<accession>A0ABP0GHU9</accession>
<keyword evidence="8 9" id="KW-0325">Glycoprotein</keyword>
<dbReference type="InterPro" id="IPR027417">
    <property type="entry name" value="P-loop_NTPase"/>
</dbReference>
<dbReference type="InterPro" id="IPR018011">
    <property type="entry name" value="Carb_sulfotrans_8-10"/>
</dbReference>
<dbReference type="EC" id="2.8.2.-" evidence="9"/>
<dbReference type="Gene3D" id="3.40.50.300">
    <property type="entry name" value="P-loop containing nucleotide triphosphate hydrolases"/>
    <property type="match status" value="1"/>
</dbReference>
<comment type="similarity">
    <text evidence="2 9">Belongs to the sulfotransferase 2 family.</text>
</comment>
<evidence type="ECO:0000313" key="10">
    <source>
        <dbReference type="EMBL" id="CAK8691329.1"/>
    </source>
</evidence>
<evidence type="ECO:0000256" key="9">
    <source>
        <dbReference type="RuleBase" id="RU364020"/>
    </source>
</evidence>
<dbReference type="InterPro" id="IPR005331">
    <property type="entry name" value="Sulfotransferase"/>
</dbReference>
<keyword evidence="11" id="KW-1185">Reference proteome</keyword>
<comment type="subcellular location">
    <subcellularLocation>
        <location evidence="1 9">Golgi apparatus membrane</location>
        <topology evidence="1 9">Single-pass type II membrane protein</topology>
    </subcellularLocation>
</comment>
<dbReference type="PANTHER" id="PTHR12137">
    <property type="entry name" value="CARBOHYDRATE SULFOTRANSFERASE"/>
    <property type="match status" value="1"/>
</dbReference>
<keyword evidence="6 9" id="KW-0333">Golgi apparatus</keyword>
<evidence type="ECO:0000256" key="5">
    <source>
        <dbReference type="ARBA" id="ARBA00022989"/>
    </source>
</evidence>
<keyword evidence="3 9" id="KW-0808">Transferase</keyword>
<evidence type="ECO:0000313" key="11">
    <source>
        <dbReference type="Proteomes" id="UP001642483"/>
    </source>
</evidence>
<dbReference type="EMBL" id="CAWYQH010000119">
    <property type="protein sequence ID" value="CAK8691329.1"/>
    <property type="molecule type" value="Genomic_DNA"/>
</dbReference>